<dbReference type="Proteomes" id="UP001634394">
    <property type="component" value="Unassembled WGS sequence"/>
</dbReference>
<accession>A0ABD3VXD3</accession>
<feature type="region of interest" description="Disordered" evidence="1">
    <location>
        <begin position="1"/>
        <end position="39"/>
    </location>
</feature>
<dbReference type="EMBL" id="JBJQND010000009">
    <property type="protein sequence ID" value="KAL3865995.1"/>
    <property type="molecule type" value="Genomic_DNA"/>
</dbReference>
<reference evidence="2 3" key="1">
    <citation type="submission" date="2024-11" db="EMBL/GenBank/DDBJ databases">
        <title>Chromosome-level genome assembly of the freshwater bivalve Anodonta woodiana.</title>
        <authorList>
            <person name="Chen X."/>
        </authorList>
    </citation>
    <scope>NUCLEOTIDE SEQUENCE [LARGE SCALE GENOMIC DNA]</scope>
    <source>
        <strain evidence="2">MN2024</strain>
        <tissue evidence="2">Gills</tissue>
    </source>
</reference>
<feature type="compositionally biased region" description="Basic and acidic residues" evidence="1">
    <location>
        <begin position="15"/>
        <end position="34"/>
    </location>
</feature>
<gene>
    <name evidence="2" type="ORF">ACJMK2_043336</name>
</gene>
<sequence length="138" mass="16059">MSGDDASNTVQKKPSAYDKYDKPKDIPEEKKDSKLEEEEEDLVIEFIPFTRETWTKQCEDEERDRIKAEERKERAGEAHLIDGELRFETGVDPDSNKERNSELKEGCVVPEWVDEISKELCSVPLQEIDKNIKDKVNK</sequence>
<protein>
    <submittedName>
        <fullName evidence="2">Uncharacterized protein</fullName>
    </submittedName>
</protein>
<feature type="compositionally biased region" description="Polar residues" evidence="1">
    <location>
        <begin position="1"/>
        <end position="12"/>
    </location>
</feature>
<evidence type="ECO:0000313" key="2">
    <source>
        <dbReference type="EMBL" id="KAL3865995.1"/>
    </source>
</evidence>
<dbReference type="AlphaFoldDB" id="A0ABD3VXD3"/>
<comment type="caution">
    <text evidence="2">The sequence shown here is derived from an EMBL/GenBank/DDBJ whole genome shotgun (WGS) entry which is preliminary data.</text>
</comment>
<feature type="region of interest" description="Disordered" evidence="1">
    <location>
        <begin position="59"/>
        <end position="104"/>
    </location>
</feature>
<evidence type="ECO:0000313" key="3">
    <source>
        <dbReference type="Proteomes" id="UP001634394"/>
    </source>
</evidence>
<evidence type="ECO:0000256" key="1">
    <source>
        <dbReference type="SAM" id="MobiDB-lite"/>
    </source>
</evidence>
<proteinExistence type="predicted"/>
<keyword evidence="3" id="KW-1185">Reference proteome</keyword>
<name>A0ABD3VXD3_SINWO</name>
<organism evidence="2 3">
    <name type="scientific">Sinanodonta woodiana</name>
    <name type="common">Chinese pond mussel</name>
    <name type="synonym">Anodonta woodiana</name>
    <dbReference type="NCBI Taxonomy" id="1069815"/>
    <lineage>
        <taxon>Eukaryota</taxon>
        <taxon>Metazoa</taxon>
        <taxon>Spiralia</taxon>
        <taxon>Lophotrochozoa</taxon>
        <taxon>Mollusca</taxon>
        <taxon>Bivalvia</taxon>
        <taxon>Autobranchia</taxon>
        <taxon>Heteroconchia</taxon>
        <taxon>Palaeoheterodonta</taxon>
        <taxon>Unionida</taxon>
        <taxon>Unionoidea</taxon>
        <taxon>Unionidae</taxon>
        <taxon>Unioninae</taxon>
        <taxon>Sinanodonta</taxon>
    </lineage>
</organism>